<protein>
    <recommendedName>
        <fullName evidence="3">Lantibiotic</fullName>
    </recommendedName>
</protein>
<evidence type="ECO:0000313" key="1">
    <source>
        <dbReference type="EMBL" id="CAH1057581.1"/>
    </source>
</evidence>
<sequence>MKKLIKPIKNLKMVTAYTASENASNFQCNVVAGCS</sequence>
<organism evidence="1 2">
    <name type="scientific">Paenibacillus pseudetheri</name>
    <dbReference type="NCBI Taxonomy" id="2897682"/>
    <lineage>
        <taxon>Bacteria</taxon>
        <taxon>Bacillati</taxon>
        <taxon>Bacillota</taxon>
        <taxon>Bacilli</taxon>
        <taxon>Bacillales</taxon>
        <taxon>Paenibacillaceae</taxon>
        <taxon>Paenibacillus</taxon>
    </lineage>
</organism>
<dbReference type="Proteomes" id="UP000838749">
    <property type="component" value="Unassembled WGS sequence"/>
</dbReference>
<dbReference type="PROSITE" id="PS51257">
    <property type="entry name" value="PROKAR_LIPOPROTEIN"/>
    <property type="match status" value="1"/>
</dbReference>
<gene>
    <name evidence="1" type="ORF">PAECIP111894_03739</name>
</gene>
<evidence type="ECO:0008006" key="3">
    <source>
        <dbReference type="Google" id="ProtNLM"/>
    </source>
</evidence>
<name>A0ABM9BHI9_9BACL</name>
<evidence type="ECO:0000313" key="2">
    <source>
        <dbReference type="Proteomes" id="UP000838749"/>
    </source>
</evidence>
<proteinExistence type="predicted"/>
<reference evidence="1" key="1">
    <citation type="submission" date="2021-12" db="EMBL/GenBank/DDBJ databases">
        <authorList>
            <person name="Criscuolo A."/>
        </authorList>
    </citation>
    <scope>NUCLEOTIDE SEQUENCE</scope>
    <source>
        <strain evidence="1">CIP111894</strain>
    </source>
</reference>
<comment type="caution">
    <text evidence="1">The sequence shown here is derived from an EMBL/GenBank/DDBJ whole genome shotgun (WGS) entry which is preliminary data.</text>
</comment>
<accession>A0ABM9BHI9</accession>
<dbReference type="EMBL" id="CAKMAB010000022">
    <property type="protein sequence ID" value="CAH1057581.1"/>
    <property type="molecule type" value="Genomic_DNA"/>
</dbReference>
<keyword evidence="2" id="KW-1185">Reference proteome</keyword>